<sequence length="179" mass="18606">MFATGAQLPNAVFARTASAAAAVVTELDRLGARRARLCGLSLGATVALQTAISYPDRVSKLVVCAAQVAPPRAVLAAQRAIFRLYPRRKLAAQGLDKDRLLAVMKAFGSLDISADLAAITAPIRVLIGANDTANRPAAELIAKRIPGAELCEVPGAGHTAHTDNPAAFNQLAIDFLIAA</sequence>
<dbReference type="InterPro" id="IPR029058">
    <property type="entry name" value="AB_hydrolase_fold"/>
</dbReference>
<dbReference type="Proteomes" id="UP000185628">
    <property type="component" value="Unassembled WGS sequence"/>
</dbReference>
<accession>A0A1Q5Q1P1</accession>
<dbReference type="AlphaFoldDB" id="A0A1Q5Q1P1"/>
<evidence type="ECO:0000313" key="2">
    <source>
        <dbReference type="EMBL" id="OKL53758.1"/>
    </source>
</evidence>
<dbReference type="InterPro" id="IPR000073">
    <property type="entry name" value="AB_hydrolase_1"/>
</dbReference>
<evidence type="ECO:0000259" key="1">
    <source>
        <dbReference type="Pfam" id="PF12697"/>
    </source>
</evidence>
<reference evidence="3" key="1">
    <citation type="submission" date="2016-12" db="EMBL/GenBank/DDBJ databases">
        <authorList>
            <person name="Meng X."/>
        </authorList>
    </citation>
    <scope>NUCLEOTIDE SEQUENCE [LARGE SCALE GENOMIC DNA]</scope>
    <source>
        <strain evidence="3">DSM 19116</strain>
    </source>
</reference>
<dbReference type="SUPFAM" id="SSF53474">
    <property type="entry name" value="alpha/beta-Hydrolases"/>
    <property type="match status" value="1"/>
</dbReference>
<dbReference type="PANTHER" id="PTHR43194:SF2">
    <property type="entry name" value="PEROXISOMAL MEMBRANE PROTEIN LPX1"/>
    <property type="match status" value="1"/>
</dbReference>
<gene>
    <name evidence="2" type="ORF">BSZ39_07680</name>
</gene>
<evidence type="ECO:0000313" key="3">
    <source>
        <dbReference type="Proteomes" id="UP000185628"/>
    </source>
</evidence>
<keyword evidence="3" id="KW-1185">Reference proteome</keyword>
<dbReference type="Gene3D" id="3.40.50.1820">
    <property type="entry name" value="alpha/beta hydrolase"/>
    <property type="match status" value="2"/>
</dbReference>
<organism evidence="2 3">
    <name type="scientific">Bowdeniella nasicola</name>
    <dbReference type="NCBI Taxonomy" id="208480"/>
    <lineage>
        <taxon>Bacteria</taxon>
        <taxon>Bacillati</taxon>
        <taxon>Actinomycetota</taxon>
        <taxon>Actinomycetes</taxon>
        <taxon>Actinomycetales</taxon>
        <taxon>Actinomycetaceae</taxon>
        <taxon>Bowdeniella</taxon>
    </lineage>
</organism>
<dbReference type="Pfam" id="PF12697">
    <property type="entry name" value="Abhydrolase_6"/>
    <property type="match status" value="1"/>
</dbReference>
<protein>
    <recommendedName>
        <fullName evidence="1">AB hydrolase-1 domain-containing protein</fullName>
    </recommendedName>
</protein>
<dbReference type="InterPro" id="IPR050228">
    <property type="entry name" value="Carboxylesterase_BioH"/>
</dbReference>
<comment type="caution">
    <text evidence="2">The sequence shown here is derived from an EMBL/GenBank/DDBJ whole genome shotgun (WGS) entry which is preliminary data.</text>
</comment>
<dbReference type="GO" id="GO:0003824">
    <property type="term" value="F:catalytic activity"/>
    <property type="evidence" value="ECO:0007669"/>
    <property type="project" value="UniProtKB-ARBA"/>
</dbReference>
<feature type="domain" description="AB hydrolase-1" evidence="1">
    <location>
        <begin position="17"/>
        <end position="170"/>
    </location>
</feature>
<dbReference type="PANTHER" id="PTHR43194">
    <property type="entry name" value="HYDROLASE ALPHA/BETA FOLD FAMILY"/>
    <property type="match status" value="1"/>
</dbReference>
<dbReference type="EMBL" id="MQVR01000041">
    <property type="protein sequence ID" value="OKL53758.1"/>
    <property type="molecule type" value="Genomic_DNA"/>
</dbReference>
<proteinExistence type="predicted"/>
<name>A0A1Q5Q1P1_9ACTO</name>